<organism evidence="9 10">
    <name type="scientific">Penicillium chermesinum</name>
    <dbReference type="NCBI Taxonomy" id="63820"/>
    <lineage>
        <taxon>Eukaryota</taxon>
        <taxon>Fungi</taxon>
        <taxon>Dikarya</taxon>
        <taxon>Ascomycota</taxon>
        <taxon>Pezizomycotina</taxon>
        <taxon>Eurotiomycetes</taxon>
        <taxon>Eurotiomycetidae</taxon>
        <taxon>Eurotiales</taxon>
        <taxon>Aspergillaceae</taxon>
        <taxon>Penicillium</taxon>
    </lineage>
</organism>
<accession>A0A9W9PFB8</accession>
<comment type="caution">
    <text evidence="9">The sequence shown here is derived from an EMBL/GenBank/DDBJ whole genome shotgun (WGS) entry which is preliminary data.</text>
</comment>
<evidence type="ECO:0000256" key="3">
    <source>
        <dbReference type="ARBA" id="ARBA00022692"/>
    </source>
</evidence>
<feature type="transmembrane region" description="Helical" evidence="7">
    <location>
        <begin position="336"/>
        <end position="354"/>
    </location>
</feature>
<keyword evidence="10" id="KW-1185">Reference proteome</keyword>
<dbReference type="CDD" id="cd17325">
    <property type="entry name" value="MFS_MdtG_SLC18_like"/>
    <property type="match status" value="1"/>
</dbReference>
<comment type="subcellular location">
    <subcellularLocation>
        <location evidence="1">Membrane</location>
        <topology evidence="1">Multi-pass membrane protein</topology>
    </subcellularLocation>
</comment>
<feature type="transmembrane region" description="Helical" evidence="7">
    <location>
        <begin position="307"/>
        <end position="324"/>
    </location>
</feature>
<reference evidence="9" key="1">
    <citation type="submission" date="2022-11" db="EMBL/GenBank/DDBJ databases">
        <authorList>
            <person name="Petersen C."/>
        </authorList>
    </citation>
    <scope>NUCLEOTIDE SEQUENCE</scope>
    <source>
        <strain evidence="9">IBT 19713</strain>
    </source>
</reference>
<evidence type="ECO:0000313" key="10">
    <source>
        <dbReference type="Proteomes" id="UP001150941"/>
    </source>
</evidence>
<feature type="transmembrane region" description="Helical" evidence="7">
    <location>
        <begin position="366"/>
        <end position="391"/>
    </location>
</feature>
<evidence type="ECO:0000256" key="5">
    <source>
        <dbReference type="ARBA" id="ARBA00023136"/>
    </source>
</evidence>
<dbReference type="PROSITE" id="PS50850">
    <property type="entry name" value="MFS"/>
    <property type="match status" value="1"/>
</dbReference>
<feature type="domain" description="Major facilitator superfamily (MFS) profile" evidence="8">
    <location>
        <begin position="18"/>
        <end position="465"/>
    </location>
</feature>
<evidence type="ECO:0000256" key="2">
    <source>
        <dbReference type="ARBA" id="ARBA00022448"/>
    </source>
</evidence>
<feature type="transmembrane region" description="Helical" evidence="7">
    <location>
        <begin position="271"/>
        <end position="295"/>
    </location>
</feature>
<evidence type="ECO:0000256" key="4">
    <source>
        <dbReference type="ARBA" id="ARBA00022989"/>
    </source>
</evidence>
<dbReference type="PANTHER" id="PTHR23506">
    <property type="entry name" value="GH10249P"/>
    <property type="match status" value="1"/>
</dbReference>
<feature type="transmembrane region" description="Helical" evidence="7">
    <location>
        <begin position="117"/>
        <end position="139"/>
    </location>
</feature>
<dbReference type="Pfam" id="PF07690">
    <property type="entry name" value="MFS_1"/>
    <property type="match status" value="1"/>
</dbReference>
<dbReference type="GeneID" id="83197374"/>
<reference evidence="9" key="2">
    <citation type="journal article" date="2023" name="IMA Fungus">
        <title>Comparative genomic study of the Penicillium genus elucidates a diverse pangenome and 15 lateral gene transfer events.</title>
        <authorList>
            <person name="Petersen C."/>
            <person name="Sorensen T."/>
            <person name="Nielsen M.R."/>
            <person name="Sondergaard T.E."/>
            <person name="Sorensen J.L."/>
            <person name="Fitzpatrick D.A."/>
            <person name="Frisvad J.C."/>
            <person name="Nielsen K.L."/>
        </authorList>
    </citation>
    <scope>NUCLEOTIDE SEQUENCE</scope>
    <source>
        <strain evidence="9">IBT 19713</strain>
    </source>
</reference>
<dbReference type="GO" id="GO:0016020">
    <property type="term" value="C:membrane"/>
    <property type="evidence" value="ECO:0007669"/>
    <property type="project" value="UniProtKB-SubCell"/>
</dbReference>
<sequence>MAETTSKKPWLLSVRSSERFIIIVVTMAMTTDVLLYSLIIPIIPKSLVAHAGVPEKDAQYWISVLLAVYACALLVGSPVIGYAADHVRSRQLPFVLGLAALAVSTGLFALANSPGTLVIARACQGLSAATVWVVGLAMLVDNVAPERMGEAMGNTSTGMTLGSLLGPMLGGVTYDEFGYYGVFILPSVMIILEIVLRLTMIEKSTAKEWDDGSTAPKNTSYETFADGFPRADPQNEQSPLLGRSSTSSSSEGIRNGSKKAPILQLLSSARLLTSLLVTATVGFTLGVVETTIPLFVMENFQWSSKGAGLIFLALSIPSLTGGWVGRALDRIGTRGAGFGSLVVTGTALFSLRFVQHDSDPDKALLVGLLVVIGFTVLMIQIISMTEVFQAIQACEEKSPGIFGDKSPMAQAYALFNMATATGQLTGPLVGGLVRIHAGWAGMTLTSAILCFLVAVPVARYTGSPRPKKGDEQSTTGHIEA</sequence>
<evidence type="ECO:0000313" key="9">
    <source>
        <dbReference type="EMBL" id="KAJ5245791.1"/>
    </source>
</evidence>
<dbReference type="PANTHER" id="PTHR23506:SF23">
    <property type="entry name" value="GH10249P"/>
    <property type="match status" value="1"/>
</dbReference>
<feature type="transmembrane region" description="Helical" evidence="7">
    <location>
        <begin position="177"/>
        <end position="196"/>
    </location>
</feature>
<dbReference type="InterPro" id="IPR020846">
    <property type="entry name" value="MFS_dom"/>
</dbReference>
<evidence type="ECO:0000256" key="1">
    <source>
        <dbReference type="ARBA" id="ARBA00004141"/>
    </source>
</evidence>
<name>A0A9W9PFB8_9EURO</name>
<keyword evidence="4 7" id="KW-1133">Transmembrane helix</keyword>
<dbReference type="SUPFAM" id="SSF103473">
    <property type="entry name" value="MFS general substrate transporter"/>
    <property type="match status" value="1"/>
</dbReference>
<feature type="transmembrane region" description="Helical" evidence="7">
    <location>
        <begin position="20"/>
        <end position="40"/>
    </location>
</feature>
<feature type="transmembrane region" description="Helical" evidence="7">
    <location>
        <begin position="439"/>
        <end position="458"/>
    </location>
</feature>
<dbReference type="InterPro" id="IPR036259">
    <property type="entry name" value="MFS_trans_sf"/>
</dbReference>
<proteinExistence type="predicted"/>
<dbReference type="GO" id="GO:0022857">
    <property type="term" value="F:transmembrane transporter activity"/>
    <property type="evidence" value="ECO:0007669"/>
    <property type="project" value="InterPro"/>
</dbReference>
<gene>
    <name evidence="9" type="ORF">N7468_000774</name>
</gene>
<feature type="transmembrane region" description="Helical" evidence="7">
    <location>
        <begin position="412"/>
        <end position="433"/>
    </location>
</feature>
<keyword evidence="5 7" id="KW-0472">Membrane</keyword>
<evidence type="ECO:0000259" key="8">
    <source>
        <dbReference type="PROSITE" id="PS50850"/>
    </source>
</evidence>
<dbReference type="OrthoDB" id="5086884at2759"/>
<feature type="transmembrane region" description="Helical" evidence="7">
    <location>
        <begin position="92"/>
        <end position="111"/>
    </location>
</feature>
<keyword evidence="3 7" id="KW-0812">Transmembrane</keyword>
<dbReference type="EMBL" id="JAPQKS010000002">
    <property type="protein sequence ID" value="KAJ5245791.1"/>
    <property type="molecule type" value="Genomic_DNA"/>
</dbReference>
<evidence type="ECO:0000256" key="6">
    <source>
        <dbReference type="SAM" id="MobiDB-lite"/>
    </source>
</evidence>
<keyword evidence="2" id="KW-0813">Transport</keyword>
<dbReference type="InterPro" id="IPR011701">
    <property type="entry name" value="MFS"/>
</dbReference>
<dbReference type="Gene3D" id="1.20.1250.20">
    <property type="entry name" value="MFS general substrate transporter like domains"/>
    <property type="match status" value="1"/>
</dbReference>
<protein>
    <recommendedName>
        <fullName evidence="8">Major facilitator superfamily (MFS) profile domain-containing protein</fullName>
    </recommendedName>
</protein>
<feature type="transmembrane region" description="Helical" evidence="7">
    <location>
        <begin position="151"/>
        <end position="171"/>
    </location>
</feature>
<dbReference type="Proteomes" id="UP001150941">
    <property type="component" value="Unassembled WGS sequence"/>
</dbReference>
<evidence type="ECO:0000256" key="7">
    <source>
        <dbReference type="SAM" id="Phobius"/>
    </source>
</evidence>
<dbReference type="InterPro" id="IPR050930">
    <property type="entry name" value="MFS_Vesicular_Transporter"/>
</dbReference>
<feature type="transmembrane region" description="Helical" evidence="7">
    <location>
        <begin position="60"/>
        <end position="80"/>
    </location>
</feature>
<feature type="region of interest" description="Disordered" evidence="6">
    <location>
        <begin position="222"/>
        <end position="255"/>
    </location>
</feature>
<dbReference type="AlphaFoldDB" id="A0A9W9PFB8"/>
<dbReference type="RefSeq" id="XP_058333212.1">
    <property type="nucleotide sequence ID" value="XM_058470071.1"/>
</dbReference>